<gene>
    <name evidence="1" type="ordered locus">Acid_7371</name>
</gene>
<dbReference type="AlphaFoldDB" id="Q01PZ0"/>
<dbReference type="STRING" id="234267.Acid_7371"/>
<protein>
    <submittedName>
        <fullName evidence="1">Uncharacterized protein</fullName>
    </submittedName>
</protein>
<dbReference type="HOGENOM" id="CLU_1407927_0_0_0"/>
<organism evidence="1">
    <name type="scientific">Solibacter usitatus (strain Ellin6076)</name>
    <dbReference type="NCBI Taxonomy" id="234267"/>
    <lineage>
        <taxon>Bacteria</taxon>
        <taxon>Pseudomonadati</taxon>
        <taxon>Acidobacteriota</taxon>
        <taxon>Terriglobia</taxon>
        <taxon>Bryobacterales</taxon>
        <taxon>Solibacteraceae</taxon>
        <taxon>Candidatus Solibacter</taxon>
    </lineage>
</organism>
<evidence type="ECO:0000313" key="1">
    <source>
        <dbReference type="EMBL" id="ABJ88280.1"/>
    </source>
</evidence>
<dbReference type="EMBL" id="CP000473">
    <property type="protein sequence ID" value="ABJ88280.1"/>
    <property type="molecule type" value="Genomic_DNA"/>
</dbReference>
<dbReference type="KEGG" id="sus:Acid_7371"/>
<reference evidence="1" key="1">
    <citation type="submission" date="2006-10" db="EMBL/GenBank/DDBJ databases">
        <title>Complete sequence of Solibacter usitatus Ellin6076.</title>
        <authorList>
            <consortium name="US DOE Joint Genome Institute"/>
            <person name="Copeland A."/>
            <person name="Lucas S."/>
            <person name="Lapidus A."/>
            <person name="Barry K."/>
            <person name="Detter J.C."/>
            <person name="Glavina del Rio T."/>
            <person name="Hammon N."/>
            <person name="Israni S."/>
            <person name="Dalin E."/>
            <person name="Tice H."/>
            <person name="Pitluck S."/>
            <person name="Thompson L.S."/>
            <person name="Brettin T."/>
            <person name="Bruce D."/>
            <person name="Han C."/>
            <person name="Tapia R."/>
            <person name="Gilna P."/>
            <person name="Schmutz J."/>
            <person name="Larimer F."/>
            <person name="Land M."/>
            <person name="Hauser L."/>
            <person name="Kyrpides N."/>
            <person name="Mikhailova N."/>
            <person name="Janssen P.H."/>
            <person name="Kuske C.R."/>
            <person name="Richardson P."/>
        </authorList>
    </citation>
    <scope>NUCLEOTIDE SEQUENCE</scope>
    <source>
        <strain evidence="1">Ellin6076</strain>
    </source>
</reference>
<sequence length="193" mass="20633" precursor="true">MQSSRLSKPTLAHTVARRVFSGVSLLVFFGVLASVPLNAELLGTYTIDAYFNAGGCISDVGGGYRNPYYCDGPAPGPIFLNEPAGQYIIVVSAVGPAGPGNAFVWDGDAFGGIPISLFPRTVGSSFTTDHTFGDLVLYDHDWYAYDNNPDEWTQVQLFSAPEVNPGWLLVSGLILIRLATRCRAAAPRKITGA</sequence>
<name>Q01PZ0_SOLUE</name>
<proteinExistence type="predicted"/>
<dbReference type="InParanoid" id="Q01PZ0"/>
<accession>Q01PZ0</accession>